<evidence type="ECO:0000256" key="3">
    <source>
        <dbReference type="ARBA" id="ARBA00022781"/>
    </source>
</evidence>
<comment type="caution">
    <text evidence="8">The sequence shown here is derived from an EMBL/GenBank/DDBJ whole genome shotgun (WGS) entry which is preliminary data.</text>
</comment>
<reference evidence="8 9" key="1">
    <citation type="submission" date="2019-12" db="EMBL/GenBank/DDBJ databases">
        <authorList>
            <person name="Santos-Garcia D."/>
            <person name="Santos-Garcia D."/>
            <person name="Santos-Garcia D."/>
        </authorList>
    </citation>
    <scope>NUCLEOTIDE SEQUENCE [LARGE SCALE GENOMIC DNA]</scope>
    <source>
        <strain evidence="8">SiSi</strain>
    </source>
</reference>
<evidence type="ECO:0000313" key="8">
    <source>
        <dbReference type="EMBL" id="CAA3704244.1"/>
    </source>
</evidence>
<keyword evidence="4 7" id="KW-0406">Ion transport</keyword>
<evidence type="ECO:0000256" key="6">
    <source>
        <dbReference type="ARBA" id="ARBA00023310"/>
    </source>
</evidence>
<dbReference type="NCBIfam" id="TIGR01145">
    <property type="entry name" value="ATP_synt_delta"/>
    <property type="match status" value="1"/>
</dbReference>
<dbReference type="Proteomes" id="UP000560980">
    <property type="component" value="Unassembled WGS sequence"/>
</dbReference>
<dbReference type="RefSeq" id="WP_183042816.1">
    <property type="nucleotide sequence ID" value="NZ_CACTJB010000001.1"/>
</dbReference>
<dbReference type="AlphaFoldDB" id="A0A6S6RXX1"/>
<keyword evidence="6 7" id="KW-0066">ATP synthesis</keyword>
<dbReference type="GO" id="GO:0046933">
    <property type="term" value="F:proton-transporting ATP synthase activity, rotational mechanism"/>
    <property type="evidence" value="ECO:0007669"/>
    <property type="project" value="UniProtKB-UniRule"/>
</dbReference>
<evidence type="ECO:0000313" key="9">
    <source>
        <dbReference type="Proteomes" id="UP000560980"/>
    </source>
</evidence>
<dbReference type="HAMAP" id="MF_01416">
    <property type="entry name" value="ATP_synth_delta_bact"/>
    <property type="match status" value="1"/>
</dbReference>
<keyword evidence="2 7" id="KW-0813">Transport</keyword>
<protein>
    <recommendedName>
        <fullName evidence="7">ATP synthase subunit delta</fullName>
    </recommendedName>
    <alternativeName>
        <fullName evidence="7">ATP synthase F(1) sector subunit delta</fullName>
    </alternativeName>
    <alternativeName>
        <fullName evidence="7">F-type ATPase subunit delta</fullName>
        <shortName evidence="7">F-ATPase subunit delta</shortName>
    </alternativeName>
</protein>
<keyword evidence="7" id="KW-0139">CF(1)</keyword>
<evidence type="ECO:0000256" key="4">
    <source>
        <dbReference type="ARBA" id="ARBA00023065"/>
    </source>
</evidence>
<dbReference type="GO" id="GO:0005886">
    <property type="term" value="C:plasma membrane"/>
    <property type="evidence" value="ECO:0007669"/>
    <property type="project" value="UniProtKB-SubCell"/>
</dbReference>
<comment type="subcellular location">
    <subcellularLocation>
        <location evidence="7">Cell membrane</location>
        <topology evidence="7">Peripheral membrane protein</topology>
    </subcellularLocation>
    <subcellularLocation>
        <location evidence="1">Membrane</location>
    </subcellularLocation>
</comment>
<dbReference type="EMBL" id="CACTJB010000001">
    <property type="protein sequence ID" value="CAA3704244.1"/>
    <property type="molecule type" value="Genomic_DNA"/>
</dbReference>
<dbReference type="GO" id="GO:0045259">
    <property type="term" value="C:proton-transporting ATP synthase complex"/>
    <property type="evidence" value="ECO:0007669"/>
    <property type="project" value="UniProtKB-KW"/>
</dbReference>
<keyword evidence="7" id="KW-1003">Cell membrane</keyword>
<evidence type="ECO:0000256" key="7">
    <source>
        <dbReference type="HAMAP-Rule" id="MF_01416"/>
    </source>
</evidence>
<sequence>MKIYSNLENNNPYIKAIWDLSVLSKDLDKWKNRIKKIEFILNFYKKNNVCKYFVFNRKIKKILDKESLSFIKLLLKNNQINKINFIMLYYEHNILKQYNILYIRINSAFILNKKQKKQIINILSLNFKKKIFIKKIKIKKNLMGGVIIKIKRKNIIIDCSIIGRLNKLKKKLVG</sequence>
<name>A0A6S6RXX1_9GAMM</name>
<keyword evidence="5 7" id="KW-0472">Membrane</keyword>
<evidence type="ECO:0000256" key="1">
    <source>
        <dbReference type="ARBA" id="ARBA00004370"/>
    </source>
</evidence>
<proteinExistence type="inferred from homology"/>
<evidence type="ECO:0000256" key="2">
    <source>
        <dbReference type="ARBA" id="ARBA00022448"/>
    </source>
</evidence>
<evidence type="ECO:0000256" key="5">
    <source>
        <dbReference type="ARBA" id="ARBA00023136"/>
    </source>
</evidence>
<dbReference type="InterPro" id="IPR000711">
    <property type="entry name" value="ATPase_OSCP/dsu"/>
</dbReference>
<keyword evidence="3 7" id="KW-0375">Hydrogen ion transport</keyword>
<gene>
    <name evidence="7 8" type="primary">atpH</name>
    <name evidence="8" type="ORF">SISI_0003</name>
</gene>
<dbReference type="Pfam" id="PF00213">
    <property type="entry name" value="OSCP"/>
    <property type="match status" value="1"/>
</dbReference>
<accession>A0A6S6RXX1</accession>
<organism evidence="8 9">
    <name type="scientific">Candidatus Portiera aleyrodidarum</name>
    <name type="common">primary endosymbiont of Bemisia tabaci</name>
    <dbReference type="NCBI Taxonomy" id="91844"/>
    <lineage>
        <taxon>Bacteria</taxon>
        <taxon>Pseudomonadati</taxon>
        <taxon>Pseudomonadota</taxon>
        <taxon>Gammaproteobacteria</taxon>
        <taxon>Candidatus Johnevansiales</taxon>
        <taxon>Candidatus Johnevansiaceae</taxon>
        <taxon>Candidatus Portiera</taxon>
    </lineage>
</organism>
<comment type="function">
    <text evidence="7">This protein is part of the stalk that links CF(0) to CF(1). It either transmits conformational changes from CF(0) to CF(1) or is implicated in proton conduction.</text>
</comment>
<comment type="similarity">
    <text evidence="7">Belongs to the ATPase delta chain family.</text>
</comment>
<comment type="function">
    <text evidence="7">F(1)F(0) ATP synthase produces ATP from ADP in the presence of a proton or sodium gradient. F-type ATPases consist of two structural domains, F(1) containing the extramembraneous catalytic core and F(0) containing the membrane proton channel, linked together by a central stalk and a peripheral stalk. During catalysis, ATP synthesis in the catalytic domain of F(1) is coupled via a rotary mechanism of the central stalk subunits to proton translocation.</text>
</comment>